<sequence>MDRAGQVRVRAVVRDVVAVVAPAELVLVDGLALFDDATAVRRLSGRGGRREPLGFGLGEMAALVTPVVWLVLDQTVRKFAESAVDGSLRGARGLLRKALRRADEPLVIPPLTAGQLAEVRTRVLESASHRGLPVECAEAVADAVVARLAFTSAGAAPERREDPADGSPSGGS</sequence>
<keyword evidence="2" id="KW-1185">Reference proteome</keyword>
<comment type="caution">
    <text evidence="1">The sequence shown here is derived from an EMBL/GenBank/DDBJ whole genome shotgun (WGS) entry which is preliminary data.</text>
</comment>
<protein>
    <submittedName>
        <fullName evidence="1">Uncharacterized protein</fullName>
    </submittedName>
</protein>
<name>A0ABT7A267_9ACTN</name>
<dbReference type="RefSeq" id="WP_274043144.1">
    <property type="nucleotide sequence ID" value="NZ_JANCPR020000029.1"/>
</dbReference>
<reference evidence="1 2" key="1">
    <citation type="submission" date="2023-05" db="EMBL/GenBank/DDBJ databases">
        <title>Streptantibioticus silvisoli sp. nov., acidotolerant actinomycetes 1 from pine litter.</title>
        <authorList>
            <person name="Swiecimska M."/>
            <person name="Golinska P."/>
            <person name="Sangal V."/>
            <person name="Wachnowicz B."/>
            <person name="Goodfellow M."/>
        </authorList>
    </citation>
    <scope>NUCLEOTIDE SEQUENCE [LARGE SCALE GENOMIC DNA]</scope>
    <source>
        <strain evidence="1 2">DSM 42109</strain>
    </source>
</reference>
<evidence type="ECO:0000313" key="1">
    <source>
        <dbReference type="EMBL" id="MDJ1135415.1"/>
    </source>
</evidence>
<organism evidence="1 2">
    <name type="scientific">Streptomyces iconiensis</name>
    <dbReference type="NCBI Taxonomy" id="1384038"/>
    <lineage>
        <taxon>Bacteria</taxon>
        <taxon>Bacillati</taxon>
        <taxon>Actinomycetota</taxon>
        <taxon>Actinomycetes</taxon>
        <taxon>Kitasatosporales</taxon>
        <taxon>Streptomycetaceae</taxon>
        <taxon>Streptomyces</taxon>
    </lineage>
</organism>
<proteinExistence type="predicted"/>
<gene>
    <name evidence="1" type="ORF">NMN56_026320</name>
</gene>
<dbReference type="EMBL" id="JANCPR020000029">
    <property type="protein sequence ID" value="MDJ1135415.1"/>
    <property type="molecule type" value="Genomic_DNA"/>
</dbReference>
<dbReference type="Proteomes" id="UP001214441">
    <property type="component" value="Unassembled WGS sequence"/>
</dbReference>
<evidence type="ECO:0000313" key="2">
    <source>
        <dbReference type="Proteomes" id="UP001214441"/>
    </source>
</evidence>
<accession>A0ABT7A267</accession>